<feature type="region of interest" description="Disordered" evidence="1">
    <location>
        <begin position="52"/>
        <end position="78"/>
    </location>
</feature>
<keyword evidence="2" id="KW-0812">Transmembrane</keyword>
<evidence type="ECO:0000313" key="4">
    <source>
        <dbReference type="Proteomes" id="UP000178530"/>
    </source>
</evidence>
<evidence type="ECO:0000256" key="1">
    <source>
        <dbReference type="SAM" id="MobiDB-lite"/>
    </source>
</evidence>
<keyword evidence="2" id="KW-0472">Membrane</keyword>
<organism evidence="3 4">
    <name type="scientific">Candidatus Zambryskibacteria bacterium RIFCSPHIGHO2_12_FULL_38_37</name>
    <dbReference type="NCBI Taxonomy" id="1802751"/>
    <lineage>
        <taxon>Bacteria</taxon>
        <taxon>Candidatus Zambryskiibacteriota</taxon>
    </lineage>
</organism>
<feature type="transmembrane region" description="Helical" evidence="2">
    <location>
        <begin position="5"/>
        <end position="22"/>
    </location>
</feature>
<dbReference type="EMBL" id="MHVU01000019">
    <property type="protein sequence ID" value="OHA98807.1"/>
    <property type="molecule type" value="Genomic_DNA"/>
</dbReference>
<sequence>MSKYTILIIFGIWISIFPFLGFSGQWKTFFLVLSGLCIIIFSFLAKNESSNHISSGFGNNKKTDVYTENETDGYETKD</sequence>
<dbReference type="Proteomes" id="UP000178530">
    <property type="component" value="Unassembled WGS sequence"/>
</dbReference>
<gene>
    <name evidence="3" type="ORF">A3E32_02365</name>
</gene>
<name>A0A1G2TNF3_9BACT</name>
<accession>A0A1G2TNF3</accession>
<proteinExistence type="predicted"/>
<evidence type="ECO:0000256" key="2">
    <source>
        <dbReference type="SAM" id="Phobius"/>
    </source>
</evidence>
<comment type="caution">
    <text evidence="3">The sequence shown here is derived from an EMBL/GenBank/DDBJ whole genome shotgun (WGS) entry which is preliminary data.</text>
</comment>
<protein>
    <submittedName>
        <fullName evidence="3">Uncharacterized protein</fullName>
    </submittedName>
</protein>
<evidence type="ECO:0000313" key="3">
    <source>
        <dbReference type="EMBL" id="OHA98807.1"/>
    </source>
</evidence>
<reference evidence="3 4" key="1">
    <citation type="journal article" date="2016" name="Nat. Commun.">
        <title>Thousands of microbial genomes shed light on interconnected biogeochemical processes in an aquifer system.</title>
        <authorList>
            <person name="Anantharaman K."/>
            <person name="Brown C.T."/>
            <person name="Hug L.A."/>
            <person name="Sharon I."/>
            <person name="Castelle C.J."/>
            <person name="Probst A.J."/>
            <person name="Thomas B.C."/>
            <person name="Singh A."/>
            <person name="Wilkins M.J."/>
            <person name="Karaoz U."/>
            <person name="Brodie E.L."/>
            <person name="Williams K.H."/>
            <person name="Hubbard S.S."/>
            <person name="Banfield J.F."/>
        </authorList>
    </citation>
    <scope>NUCLEOTIDE SEQUENCE [LARGE SCALE GENOMIC DNA]</scope>
</reference>
<feature type="transmembrane region" description="Helical" evidence="2">
    <location>
        <begin position="28"/>
        <end position="45"/>
    </location>
</feature>
<dbReference type="AlphaFoldDB" id="A0A1G2TNF3"/>
<keyword evidence="2" id="KW-1133">Transmembrane helix</keyword>
<feature type="compositionally biased region" description="Acidic residues" evidence="1">
    <location>
        <begin position="67"/>
        <end position="78"/>
    </location>
</feature>